<gene>
    <name evidence="8" type="ORF">PMAYCL1PPCAC_15355</name>
</gene>
<keyword evidence="9" id="KW-1185">Reference proteome</keyword>
<reference evidence="9" key="1">
    <citation type="submission" date="2022-10" db="EMBL/GenBank/DDBJ databases">
        <title>Genome assembly of Pristionchus species.</title>
        <authorList>
            <person name="Yoshida K."/>
            <person name="Sommer R.J."/>
        </authorList>
    </citation>
    <scope>NUCLEOTIDE SEQUENCE [LARGE SCALE GENOMIC DNA]</scope>
    <source>
        <strain evidence="9">RS5460</strain>
    </source>
</reference>
<keyword evidence="7" id="KW-0732">Signal</keyword>
<evidence type="ECO:0000256" key="7">
    <source>
        <dbReference type="SAM" id="SignalP"/>
    </source>
</evidence>
<comment type="cofactor">
    <cofactor evidence="1">
        <name>heme</name>
        <dbReference type="ChEBI" id="CHEBI:30413"/>
    </cofactor>
</comment>
<dbReference type="InterPro" id="IPR050182">
    <property type="entry name" value="Cytochrome_P450_fam2"/>
</dbReference>
<dbReference type="Gene3D" id="1.10.630.10">
    <property type="entry name" value="Cytochrome P450"/>
    <property type="match status" value="1"/>
</dbReference>
<evidence type="ECO:0000256" key="1">
    <source>
        <dbReference type="ARBA" id="ARBA00001971"/>
    </source>
</evidence>
<dbReference type="GO" id="GO:0006082">
    <property type="term" value="P:organic acid metabolic process"/>
    <property type="evidence" value="ECO:0007669"/>
    <property type="project" value="TreeGrafter"/>
</dbReference>
<protein>
    <recommendedName>
        <fullName evidence="10">Cytochrome P450</fullName>
    </recommendedName>
</protein>
<feature type="chain" id="PRO_5043037263" description="Cytochrome P450" evidence="7">
    <location>
        <begin position="17"/>
        <end position="404"/>
    </location>
</feature>
<dbReference type="AlphaFoldDB" id="A0AAN5CIU9"/>
<feature type="non-terminal residue" evidence="8">
    <location>
        <position position="404"/>
    </location>
</feature>
<feature type="non-terminal residue" evidence="8">
    <location>
        <position position="1"/>
    </location>
</feature>
<evidence type="ECO:0000256" key="6">
    <source>
        <dbReference type="ARBA" id="ARBA00023033"/>
    </source>
</evidence>
<keyword evidence="6" id="KW-0503">Monooxygenase</keyword>
<dbReference type="PANTHER" id="PTHR24300">
    <property type="entry name" value="CYTOCHROME P450 508A4-RELATED"/>
    <property type="match status" value="1"/>
</dbReference>
<keyword evidence="3" id="KW-0479">Metal-binding</keyword>
<dbReference type="SUPFAM" id="SSF48264">
    <property type="entry name" value="Cytochrome P450"/>
    <property type="match status" value="1"/>
</dbReference>
<dbReference type="InterPro" id="IPR002401">
    <property type="entry name" value="Cyt_P450_E_grp-I"/>
</dbReference>
<dbReference type="Pfam" id="PF00067">
    <property type="entry name" value="p450"/>
    <property type="match status" value="1"/>
</dbReference>
<dbReference type="PANTHER" id="PTHR24300:SF375">
    <property type="entry name" value="CYTOCHROME P450 FAMILY"/>
    <property type="match status" value="1"/>
</dbReference>
<evidence type="ECO:0008006" key="10">
    <source>
        <dbReference type="Google" id="ProtNLM"/>
    </source>
</evidence>
<keyword evidence="4" id="KW-0560">Oxidoreductase</keyword>
<proteinExistence type="inferred from homology"/>
<evidence type="ECO:0000313" key="9">
    <source>
        <dbReference type="Proteomes" id="UP001328107"/>
    </source>
</evidence>
<dbReference type="GO" id="GO:0005737">
    <property type="term" value="C:cytoplasm"/>
    <property type="evidence" value="ECO:0007669"/>
    <property type="project" value="TreeGrafter"/>
</dbReference>
<dbReference type="InterPro" id="IPR036396">
    <property type="entry name" value="Cyt_P450_sf"/>
</dbReference>
<comment type="caution">
    <text evidence="8">The sequence shown here is derived from an EMBL/GenBank/DDBJ whole genome shotgun (WGS) entry which is preliminary data.</text>
</comment>
<dbReference type="GO" id="GO:0016712">
    <property type="term" value="F:oxidoreductase activity, acting on paired donors, with incorporation or reduction of molecular oxygen, reduced flavin or flavoprotein as one donor, and incorporation of one atom of oxygen"/>
    <property type="evidence" value="ECO:0007669"/>
    <property type="project" value="TreeGrafter"/>
</dbReference>
<evidence type="ECO:0000256" key="4">
    <source>
        <dbReference type="ARBA" id="ARBA00023002"/>
    </source>
</evidence>
<dbReference type="EMBL" id="BTRK01000004">
    <property type="protein sequence ID" value="GMR45160.1"/>
    <property type="molecule type" value="Genomic_DNA"/>
</dbReference>
<dbReference type="GO" id="GO:0005506">
    <property type="term" value="F:iron ion binding"/>
    <property type="evidence" value="ECO:0007669"/>
    <property type="project" value="InterPro"/>
</dbReference>
<sequence>IVFLGIALFLFRELYWKRRNYPPGPTPLPLIGNMISIIKAFPGISKFKEWKERYGPIYTYWLGPWPIVTVNDYDLVHEMFVNDGETYADRVPFSSVSEVYRGGCFGIADTNGRVWREQRRFALHTLREFGLGKEAMQDRILNEAEDLLSQLEQDCITNGKTQPTKYLEKTVASVINLTLFGFRFDMDHEHEFYRLNALLKDQLQVLANPFLVAFFSCPNLVPYIPIVRGYFEKVFKVRDAINGYFQKNIDEHKKSIDYSNDEVDDFCDAYLKEMHRRKDENETTFHDRQFVNVCGDLWLAGVDTTTTTMTWGVISSIIQRYPVLAKLHAELDEVIGSDRLITNKDKPSLPYTNAFVNEVQRWANIAPQNLLRRAGKEVSVGEVTIPEGASITPQISMLMADEKV</sequence>
<evidence type="ECO:0000256" key="3">
    <source>
        <dbReference type="ARBA" id="ARBA00022723"/>
    </source>
</evidence>
<keyword evidence="5" id="KW-0408">Iron</keyword>
<accession>A0AAN5CIU9</accession>
<evidence type="ECO:0000313" key="8">
    <source>
        <dbReference type="EMBL" id="GMR45160.1"/>
    </source>
</evidence>
<evidence type="ECO:0000256" key="5">
    <source>
        <dbReference type="ARBA" id="ARBA00023004"/>
    </source>
</evidence>
<comment type="similarity">
    <text evidence="2">Belongs to the cytochrome P450 family.</text>
</comment>
<dbReference type="InterPro" id="IPR001128">
    <property type="entry name" value="Cyt_P450"/>
</dbReference>
<dbReference type="PRINTS" id="PR00463">
    <property type="entry name" value="EP450I"/>
</dbReference>
<dbReference type="FunFam" id="1.10.630.10:FF:000036">
    <property type="entry name" value="CYtochrome P450 family"/>
    <property type="match status" value="1"/>
</dbReference>
<dbReference type="Proteomes" id="UP001328107">
    <property type="component" value="Unassembled WGS sequence"/>
</dbReference>
<evidence type="ECO:0000256" key="2">
    <source>
        <dbReference type="ARBA" id="ARBA00010617"/>
    </source>
</evidence>
<organism evidence="8 9">
    <name type="scientific">Pristionchus mayeri</name>
    <dbReference type="NCBI Taxonomy" id="1317129"/>
    <lineage>
        <taxon>Eukaryota</taxon>
        <taxon>Metazoa</taxon>
        <taxon>Ecdysozoa</taxon>
        <taxon>Nematoda</taxon>
        <taxon>Chromadorea</taxon>
        <taxon>Rhabditida</taxon>
        <taxon>Rhabditina</taxon>
        <taxon>Diplogasteromorpha</taxon>
        <taxon>Diplogasteroidea</taxon>
        <taxon>Neodiplogasteridae</taxon>
        <taxon>Pristionchus</taxon>
    </lineage>
</organism>
<name>A0AAN5CIU9_9BILA</name>
<dbReference type="GO" id="GO:0006805">
    <property type="term" value="P:xenobiotic metabolic process"/>
    <property type="evidence" value="ECO:0007669"/>
    <property type="project" value="TreeGrafter"/>
</dbReference>
<feature type="signal peptide" evidence="7">
    <location>
        <begin position="1"/>
        <end position="16"/>
    </location>
</feature>
<dbReference type="GO" id="GO:0020037">
    <property type="term" value="F:heme binding"/>
    <property type="evidence" value="ECO:0007669"/>
    <property type="project" value="InterPro"/>
</dbReference>